<evidence type="ECO:0000259" key="14">
    <source>
        <dbReference type="Pfam" id="PF14716"/>
    </source>
</evidence>
<dbReference type="GO" id="GO:0003677">
    <property type="term" value="F:DNA binding"/>
    <property type="evidence" value="ECO:0007669"/>
    <property type="project" value="UniProtKB-UniRule"/>
</dbReference>
<dbReference type="InterPro" id="IPR027421">
    <property type="entry name" value="DNA_pol_lamdba_lyase_dom_sf"/>
</dbReference>
<dbReference type="GO" id="GO:0008821">
    <property type="term" value="F:crossover junction DNA endonuclease activity"/>
    <property type="evidence" value="ECO:0007669"/>
    <property type="project" value="UniProtKB-UniRule"/>
</dbReference>
<keyword evidence="8 13" id="KW-0378">Hydrolase</keyword>
<dbReference type="Pfam" id="PF14716">
    <property type="entry name" value="HHH_8"/>
    <property type="match status" value="1"/>
</dbReference>
<keyword evidence="12 13" id="KW-0539">Nucleus</keyword>
<evidence type="ECO:0000256" key="2">
    <source>
        <dbReference type="ARBA" id="ARBA00004123"/>
    </source>
</evidence>
<evidence type="ECO:0000256" key="3">
    <source>
        <dbReference type="ARBA" id="ARBA00010015"/>
    </source>
</evidence>
<dbReference type="EMBL" id="JAMKFB020000007">
    <property type="protein sequence ID" value="KAL0189373.1"/>
    <property type="molecule type" value="Genomic_DNA"/>
</dbReference>
<dbReference type="Proteomes" id="UP001529510">
    <property type="component" value="Unassembled WGS sequence"/>
</dbReference>
<keyword evidence="7 13" id="KW-0227">DNA damage</keyword>
<feature type="domain" description="Crossover junction endonuclease MUS81-like HHH" evidence="14">
    <location>
        <begin position="17"/>
        <end position="85"/>
    </location>
</feature>
<evidence type="ECO:0000256" key="12">
    <source>
        <dbReference type="ARBA" id="ARBA00023242"/>
    </source>
</evidence>
<evidence type="ECO:0000256" key="6">
    <source>
        <dbReference type="ARBA" id="ARBA00022759"/>
    </source>
</evidence>
<keyword evidence="16" id="KW-1185">Reference proteome</keyword>
<protein>
    <recommendedName>
        <fullName evidence="13">Crossover junction endonuclease MUS81</fullName>
        <ecNumber evidence="13">3.1.22.-</ecNumber>
    </recommendedName>
</protein>
<dbReference type="PANTHER" id="PTHR13451:SF0">
    <property type="entry name" value="CROSSOVER JUNCTION ENDONUCLEASE MUS81"/>
    <property type="match status" value="1"/>
</dbReference>
<dbReference type="InterPro" id="IPR033309">
    <property type="entry name" value="Mus81"/>
</dbReference>
<evidence type="ECO:0000256" key="10">
    <source>
        <dbReference type="ARBA" id="ARBA00023172"/>
    </source>
</evidence>
<dbReference type="GO" id="GO:0031297">
    <property type="term" value="P:replication fork processing"/>
    <property type="evidence" value="ECO:0007669"/>
    <property type="project" value="UniProtKB-ARBA"/>
</dbReference>
<keyword evidence="6 13" id="KW-0255">Endonuclease</keyword>
<feature type="non-terminal residue" evidence="15">
    <location>
        <position position="89"/>
    </location>
</feature>
<comment type="function">
    <text evidence="13">Interacts with EME1 to form a DNA structure-specific endonuclease with substrate preference for branched DNA structures with a 5'-end at the branch nick. Typical substrates include 3'-flap structures, D-loops, replication forks and nicked Holliday junctions. May be required in mitosis for the processing of stalled or collapsed replication fork intermediates. May be required in meiosis for the repair of meiosis-specific double strand breaks subsequent to single-end invasion (SEI).</text>
</comment>
<comment type="similarity">
    <text evidence="3 13">Belongs to the XPF family.</text>
</comment>
<comment type="caution">
    <text evidence="15">The sequence shown here is derived from an EMBL/GenBank/DDBJ whole genome shotgun (WGS) entry which is preliminary data.</text>
</comment>
<sequence length="89" mass="10345">MPTDQVCLGRKRPVPSCPNPLFLEWLTELRDSAKEKGLKTQYVYQKAINSLKKYPLPLKNGKEAKILQNFGDGICKILDERLQKHYREN</sequence>
<dbReference type="SUPFAM" id="SSF47802">
    <property type="entry name" value="DNA polymerase beta, N-terminal domain-like"/>
    <property type="match status" value="1"/>
</dbReference>
<dbReference type="GO" id="GO:0005634">
    <property type="term" value="C:nucleus"/>
    <property type="evidence" value="ECO:0007669"/>
    <property type="project" value="UniProtKB-SubCell"/>
</dbReference>
<keyword evidence="4 13" id="KW-0540">Nuclease</keyword>
<name>A0ABD0QTK8_CIRMR</name>
<comment type="subunit">
    <text evidence="13">Interacts with EME1.</text>
</comment>
<evidence type="ECO:0000256" key="8">
    <source>
        <dbReference type="ARBA" id="ARBA00022801"/>
    </source>
</evidence>
<keyword evidence="10 13" id="KW-0233">DNA recombination</keyword>
<evidence type="ECO:0000256" key="11">
    <source>
        <dbReference type="ARBA" id="ARBA00023204"/>
    </source>
</evidence>
<evidence type="ECO:0000256" key="1">
    <source>
        <dbReference type="ARBA" id="ARBA00001946"/>
    </source>
</evidence>
<dbReference type="GO" id="GO:0006308">
    <property type="term" value="P:DNA catabolic process"/>
    <property type="evidence" value="ECO:0007669"/>
    <property type="project" value="UniProtKB-UniRule"/>
</dbReference>
<accession>A0ABD0QTK8</accession>
<evidence type="ECO:0000256" key="4">
    <source>
        <dbReference type="ARBA" id="ARBA00022722"/>
    </source>
</evidence>
<keyword evidence="5 13" id="KW-0479">Metal-binding</keyword>
<keyword evidence="9 13" id="KW-0460">Magnesium</keyword>
<keyword evidence="11 13" id="KW-0234">DNA repair</keyword>
<comment type="subcellular location">
    <subcellularLocation>
        <location evidence="2 13">Nucleus</location>
    </subcellularLocation>
</comment>
<dbReference type="InterPro" id="IPR010996">
    <property type="entry name" value="HHH_MUS81"/>
</dbReference>
<dbReference type="PANTHER" id="PTHR13451">
    <property type="entry name" value="CLASS II CROSSOVER JUNCTION ENDONUCLEASE MUS81"/>
    <property type="match status" value="1"/>
</dbReference>
<dbReference type="Gene3D" id="1.10.150.110">
    <property type="entry name" value="DNA polymerase beta, N-terminal domain-like"/>
    <property type="match status" value="1"/>
</dbReference>
<dbReference type="GO" id="GO:0000727">
    <property type="term" value="P:double-strand break repair via break-induced replication"/>
    <property type="evidence" value="ECO:0007669"/>
    <property type="project" value="UniProtKB-UniRule"/>
</dbReference>
<evidence type="ECO:0000256" key="9">
    <source>
        <dbReference type="ARBA" id="ARBA00022842"/>
    </source>
</evidence>
<dbReference type="AlphaFoldDB" id="A0ABD0QTK8"/>
<evidence type="ECO:0000313" key="16">
    <source>
        <dbReference type="Proteomes" id="UP001529510"/>
    </source>
</evidence>
<evidence type="ECO:0000256" key="13">
    <source>
        <dbReference type="RuleBase" id="RU369042"/>
    </source>
</evidence>
<gene>
    <name evidence="15" type="ORF">M9458_016472</name>
</gene>
<organism evidence="15 16">
    <name type="scientific">Cirrhinus mrigala</name>
    <name type="common">Mrigala</name>
    <dbReference type="NCBI Taxonomy" id="683832"/>
    <lineage>
        <taxon>Eukaryota</taxon>
        <taxon>Metazoa</taxon>
        <taxon>Chordata</taxon>
        <taxon>Craniata</taxon>
        <taxon>Vertebrata</taxon>
        <taxon>Euteleostomi</taxon>
        <taxon>Actinopterygii</taxon>
        <taxon>Neopterygii</taxon>
        <taxon>Teleostei</taxon>
        <taxon>Ostariophysi</taxon>
        <taxon>Cypriniformes</taxon>
        <taxon>Cyprinidae</taxon>
        <taxon>Labeoninae</taxon>
        <taxon>Labeonini</taxon>
        <taxon>Cirrhinus</taxon>
    </lineage>
</organism>
<reference evidence="15 16" key="1">
    <citation type="submission" date="2024-05" db="EMBL/GenBank/DDBJ databases">
        <title>Genome sequencing and assembly of Indian major carp, Cirrhinus mrigala (Hamilton, 1822).</title>
        <authorList>
            <person name="Mohindra V."/>
            <person name="Chowdhury L.M."/>
            <person name="Lal K."/>
            <person name="Jena J.K."/>
        </authorList>
    </citation>
    <scope>NUCLEOTIDE SEQUENCE [LARGE SCALE GENOMIC DNA]</scope>
    <source>
        <strain evidence="15">CM1030</strain>
        <tissue evidence="15">Blood</tissue>
    </source>
</reference>
<dbReference type="GO" id="GO:0048476">
    <property type="term" value="C:Holliday junction resolvase complex"/>
    <property type="evidence" value="ECO:0007669"/>
    <property type="project" value="UniProtKB-UniRule"/>
</dbReference>
<proteinExistence type="inferred from homology"/>
<evidence type="ECO:0000256" key="7">
    <source>
        <dbReference type="ARBA" id="ARBA00022763"/>
    </source>
</evidence>
<dbReference type="EC" id="3.1.22.-" evidence="13"/>
<dbReference type="FunFam" id="1.10.150.110:FF:000001">
    <property type="entry name" value="Putative Crossover junction endonuclease MUS81"/>
    <property type="match status" value="1"/>
</dbReference>
<dbReference type="GO" id="GO:0046872">
    <property type="term" value="F:metal ion binding"/>
    <property type="evidence" value="ECO:0007669"/>
    <property type="project" value="UniProtKB-UniRule"/>
</dbReference>
<evidence type="ECO:0000313" key="15">
    <source>
        <dbReference type="EMBL" id="KAL0189373.1"/>
    </source>
</evidence>
<evidence type="ECO:0000256" key="5">
    <source>
        <dbReference type="ARBA" id="ARBA00022723"/>
    </source>
</evidence>
<comment type="cofactor">
    <cofactor evidence="1 13">
        <name>Mg(2+)</name>
        <dbReference type="ChEBI" id="CHEBI:18420"/>
    </cofactor>
</comment>